<dbReference type="GO" id="GO:0009011">
    <property type="term" value="F:alpha-1,4-glucan glucosyltransferase (ADP-glucose donor) activity"/>
    <property type="evidence" value="ECO:0007669"/>
    <property type="project" value="UniProtKB-UniRule"/>
</dbReference>
<name>A0A2D1KRJ1_9LACO</name>
<evidence type="ECO:0000256" key="5">
    <source>
        <dbReference type="ARBA" id="ARBA00022679"/>
    </source>
</evidence>
<organism evidence="8 9">
    <name type="scientific">Loigolactobacillus coryniformis subsp. torquens DSM 20004 = KCTC 3535</name>
    <dbReference type="NCBI Taxonomy" id="1423822"/>
    <lineage>
        <taxon>Bacteria</taxon>
        <taxon>Bacillati</taxon>
        <taxon>Bacillota</taxon>
        <taxon>Bacilli</taxon>
        <taxon>Lactobacillales</taxon>
        <taxon>Lactobacillaceae</taxon>
        <taxon>Loigolactobacillus</taxon>
    </lineage>
</organism>
<dbReference type="Pfam" id="PF08323">
    <property type="entry name" value="Glyco_transf_5"/>
    <property type="match status" value="1"/>
</dbReference>
<dbReference type="OrthoDB" id="9808590at2"/>
<evidence type="ECO:0000256" key="4">
    <source>
        <dbReference type="ARBA" id="ARBA00022676"/>
    </source>
</evidence>
<evidence type="ECO:0000313" key="8">
    <source>
        <dbReference type="EMBL" id="ATO44758.1"/>
    </source>
</evidence>
<dbReference type="SUPFAM" id="SSF53756">
    <property type="entry name" value="UDP-Glycosyltransferase/glycogen phosphorylase"/>
    <property type="match status" value="1"/>
</dbReference>
<keyword evidence="4 7" id="KW-0328">Glycosyltransferase</keyword>
<sequence length="480" mass="53970">MTKILFAAAEAAPFYKTGGLGDVAYALPKALQRAGNDIRVVVPYYPTKMPAAYTEQLTDVTNFTVAVGWRQQYCGIKTLLLGKVRYYFIDNLYYFGRDGLYGYADDGERFAFFQLALCEMMARFDFIPDVLHVNDWHTAFVPVLLRDKYQWINDYRAIKTVLTIHNLRFQGVFDPVVLSDLFGIGMATWQENGTKYFDQVNFLKGGINYADAINTVSPSYAQEIQTPAFGEGLDGTLRQNAYKLHGILNGIDNELYDPATDTNLAANYTATDRTGKAADKQALQASLGLPQRKEVPLFAMISRLTSQKGAQLLVATLDDFLVRHDAQVVVLGTGDPDFEQQLRDFQVRYPGQCAVRITFNEALAQQIYAGSDYFLMPSAFEPSGLSQMMAMRYGSIPVVHLVGGLRDSVQPYNQYTGAGTGFGFDNYSSVVLGEIMSYAYRIYHEDAPAWQQLQQQAMAQDFDWRHSAQDYQRLYQQVIG</sequence>
<reference evidence="8 9" key="1">
    <citation type="submission" date="2016-10" db="EMBL/GenBank/DDBJ databases">
        <title>The whole genome sequencing and assembly of L. cotyniformis subsp. torquens DSM 20004 strain.</title>
        <authorList>
            <person name="Park M.-K."/>
            <person name="Lee Y.-J."/>
            <person name="Yi H."/>
            <person name="Bahn Y.-S."/>
            <person name="Kim J.F."/>
            <person name="Lee D.-W."/>
        </authorList>
    </citation>
    <scope>NUCLEOTIDE SEQUENCE [LARGE SCALE GENOMIC DNA]</scope>
    <source>
        <strain evidence="8 9">DSM 20004</strain>
    </source>
</reference>
<keyword evidence="6 7" id="KW-0320">Glycogen biosynthesis</keyword>
<dbReference type="InterPro" id="IPR013534">
    <property type="entry name" value="Starch_synth_cat_dom"/>
</dbReference>
<dbReference type="InterPro" id="IPR011835">
    <property type="entry name" value="GS/SS"/>
</dbReference>
<dbReference type="NCBIfam" id="TIGR02095">
    <property type="entry name" value="glgA"/>
    <property type="match status" value="1"/>
</dbReference>
<evidence type="ECO:0000256" key="7">
    <source>
        <dbReference type="HAMAP-Rule" id="MF_00484"/>
    </source>
</evidence>
<proteinExistence type="inferred from homology"/>
<protein>
    <recommendedName>
        <fullName evidence="7">Glycogen synthase</fullName>
        <ecNumber evidence="7">2.4.1.21</ecNumber>
    </recommendedName>
    <alternativeName>
        <fullName evidence="7">Starch [bacterial glycogen] synthase</fullName>
    </alternativeName>
</protein>
<evidence type="ECO:0000256" key="6">
    <source>
        <dbReference type="ARBA" id="ARBA00023056"/>
    </source>
</evidence>
<gene>
    <name evidence="7" type="primary">glgA</name>
    <name evidence="8" type="ORF">LC20004_12980</name>
</gene>
<dbReference type="InterPro" id="IPR001296">
    <property type="entry name" value="Glyco_trans_1"/>
</dbReference>
<dbReference type="HAMAP" id="MF_00484">
    <property type="entry name" value="Glycogen_synth"/>
    <property type="match status" value="1"/>
</dbReference>
<keyword evidence="9" id="KW-1185">Reference proteome</keyword>
<dbReference type="EC" id="2.4.1.21" evidence="7"/>
<comment type="similarity">
    <text evidence="3 7">Belongs to the glycosyltransferase 1 family. Bacterial/plant glycogen synthase subfamily.</text>
</comment>
<dbReference type="PANTHER" id="PTHR45825:SF11">
    <property type="entry name" value="ALPHA AMYLASE DOMAIN-CONTAINING PROTEIN"/>
    <property type="match status" value="1"/>
</dbReference>
<dbReference type="UniPathway" id="UPA00164"/>
<dbReference type="KEGG" id="lcy:LC20004_12980"/>
<evidence type="ECO:0000256" key="1">
    <source>
        <dbReference type="ARBA" id="ARBA00001478"/>
    </source>
</evidence>
<dbReference type="GO" id="GO:0004373">
    <property type="term" value="F:alpha-1,4-glucan glucosyltransferase (UDP-glucose donor) activity"/>
    <property type="evidence" value="ECO:0007669"/>
    <property type="project" value="InterPro"/>
</dbReference>
<dbReference type="GO" id="GO:0005978">
    <property type="term" value="P:glycogen biosynthetic process"/>
    <property type="evidence" value="ECO:0007669"/>
    <property type="project" value="UniProtKB-UniRule"/>
</dbReference>
<evidence type="ECO:0000256" key="2">
    <source>
        <dbReference type="ARBA" id="ARBA00002764"/>
    </source>
</evidence>
<evidence type="ECO:0000313" key="9">
    <source>
        <dbReference type="Proteomes" id="UP000223559"/>
    </source>
</evidence>
<dbReference type="PANTHER" id="PTHR45825">
    <property type="entry name" value="GRANULE-BOUND STARCH SYNTHASE 1, CHLOROPLASTIC/AMYLOPLASTIC"/>
    <property type="match status" value="1"/>
</dbReference>
<dbReference type="NCBIfam" id="NF001898">
    <property type="entry name" value="PRK00654.1-1"/>
    <property type="match status" value="1"/>
</dbReference>
<dbReference type="CDD" id="cd03791">
    <property type="entry name" value="GT5_Glycogen_synthase_DULL1-like"/>
    <property type="match status" value="1"/>
</dbReference>
<comment type="function">
    <text evidence="2 7">Synthesizes alpha-1,4-glucan chains using ADP-glucose.</text>
</comment>
<dbReference type="RefSeq" id="WP_003678344.1">
    <property type="nucleotide sequence ID" value="NZ_AEOS01000081.1"/>
</dbReference>
<dbReference type="EMBL" id="CP017697">
    <property type="protein sequence ID" value="ATO44758.1"/>
    <property type="molecule type" value="Genomic_DNA"/>
</dbReference>
<feature type="binding site" evidence="7">
    <location>
        <position position="16"/>
    </location>
    <ligand>
        <name>ADP-alpha-D-glucose</name>
        <dbReference type="ChEBI" id="CHEBI:57498"/>
    </ligand>
</feature>
<comment type="pathway">
    <text evidence="7">Glycan biosynthesis; glycogen biosynthesis.</text>
</comment>
<evidence type="ECO:0000256" key="3">
    <source>
        <dbReference type="ARBA" id="ARBA00010281"/>
    </source>
</evidence>
<dbReference type="AlphaFoldDB" id="A0A2D1KRJ1"/>
<keyword evidence="5 7" id="KW-0808">Transferase</keyword>
<dbReference type="Pfam" id="PF00534">
    <property type="entry name" value="Glycos_transf_1"/>
    <property type="match status" value="1"/>
</dbReference>
<dbReference type="Proteomes" id="UP000223559">
    <property type="component" value="Chromosome"/>
</dbReference>
<dbReference type="Gene3D" id="3.40.50.2000">
    <property type="entry name" value="Glycogen Phosphorylase B"/>
    <property type="match status" value="2"/>
</dbReference>
<accession>A0A2D1KRJ1</accession>
<comment type="catalytic activity">
    <reaction evidence="1 7">
        <text>[(1-&gt;4)-alpha-D-glucosyl](n) + ADP-alpha-D-glucose = [(1-&gt;4)-alpha-D-glucosyl](n+1) + ADP + H(+)</text>
        <dbReference type="Rhea" id="RHEA:18189"/>
        <dbReference type="Rhea" id="RHEA-COMP:9584"/>
        <dbReference type="Rhea" id="RHEA-COMP:9587"/>
        <dbReference type="ChEBI" id="CHEBI:15378"/>
        <dbReference type="ChEBI" id="CHEBI:15444"/>
        <dbReference type="ChEBI" id="CHEBI:57498"/>
        <dbReference type="ChEBI" id="CHEBI:456216"/>
        <dbReference type="EC" id="2.4.1.21"/>
    </reaction>
</comment>